<reference evidence="3" key="1">
    <citation type="submission" date="2013-09" db="EMBL/GenBank/DDBJ databases">
        <title>Corchorus olitorius genome sequencing.</title>
        <authorList>
            <person name="Alam M."/>
            <person name="Haque M.S."/>
            <person name="Islam M.S."/>
            <person name="Emdad E.M."/>
            <person name="Islam M.M."/>
            <person name="Ahmed B."/>
            <person name="Halim A."/>
            <person name="Hossen Q.M.M."/>
            <person name="Hossain M.Z."/>
            <person name="Ahmed R."/>
            <person name="Khan M.M."/>
            <person name="Islam R."/>
            <person name="Rashid M.M."/>
            <person name="Khan S.A."/>
            <person name="Rahman M.S."/>
            <person name="Alam M."/>
            <person name="Yahiya A.S."/>
            <person name="Khan M.S."/>
            <person name="Azam M.S."/>
            <person name="Haque T."/>
            <person name="Lashkar M.Z.H."/>
            <person name="Akhand A.I."/>
            <person name="Morshed G."/>
            <person name="Roy S."/>
            <person name="Uddin K.S."/>
            <person name="Rabeya T."/>
            <person name="Hossain A.S."/>
            <person name="Chowdhury A."/>
            <person name="Snigdha A.R."/>
            <person name="Mortoza M.S."/>
            <person name="Matin S.A."/>
            <person name="Hoque S.M.E."/>
            <person name="Islam M.K."/>
            <person name="Roy D.K."/>
            <person name="Haider R."/>
            <person name="Moosa M.M."/>
            <person name="Elias S.M."/>
            <person name="Hasan A.M."/>
            <person name="Jahan S."/>
            <person name="Shafiuddin M."/>
            <person name="Mahmood N."/>
            <person name="Shommy N.S."/>
        </authorList>
    </citation>
    <scope>NUCLEOTIDE SEQUENCE [LARGE SCALE GENOMIC DNA]</scope>
    <source>
        <strain evidence="3">cv. O-4</strain>
    </source>
</reference>
<dbReference type="Proteomes" id="UP000187203">
    <property type="component" value="Unassembled WGS sequence"/>
</dbReference>
<evidence type="ECO:0000259" key="1">
    <source>
        <dbReference type="PROSITE" id="PS52045"/>
    </source>
</evidence>
<sequence length="224" mass="25123">MKEDPTYYGVFGIASVYNLSVSYQQFSSVNIWVQNGPIDQPDQLNVILVGWADNKTQCYNSRCPGFVSTNPEIGPGYALWPSSTYGGDQYVCMLFVYQDLNTGNWWLGLEDLKTFVGYWPKELLPKLRFGANHVAWGGIAIADKKGNSPPMGNGHMPNDEYKRSSYFRSIKFLNGAGQFLTPNDGDIFHYVDKSGCYGLVDNKDCGDREWRYCFFFGGPGGRCG</sequence>
<dbReference type="EMBL" id="AWUE01009707">
    <property type="protein sequence ID" value="OMP12205.1"/>
    <property type="molecule type" value="Genomic_DNA"/>
</dbReference>
<dbReference type="Pfam" id="PF03080">
    <property type="entry name" value="Neprosin"/>
    <property type="match status" value="1"/>
</dbReference>
<dbReference type="InterPro" id="IPR004314">
    <property type="entry name" value="Neprosin"/>
</dbReference>
<dbReference type="InterPro" id="IPR053168">
    <property type="entry name" value="Glutamic_endopeptidase"/>
</dbReference>
<dbReference type="PROSITE" id="PS52045">
    <property type="entry name" value="NEPROSIN_PEP_CD"/>
    <property type="match status" value="1"/>
</dbReference>
<feature type="domain" description="Neprosin PEP catalytic" evidence="1">
    <location>
        <begin position="1"/>
        <end position="224"/>
    </location>
</feature>
<proteinExistence type="predicted"/>
<dbReference type="OrthoDB" id="1858978at2759"/>
<dbReference type="AlphaFoldDB" id="A0A1R3KYN8"/>
<protein>
    <recommendedName>
        <fullName evidence="1">Neprosin PEP catalytic domain-containing protein</fullName>
    </recommendedName>
</protein>
<dbReference type="STRING" id="93759.A0A1R3KYN8"/>
<comment type="caution">
    <text evidence="2">The sequence shown here is derived from an EMBL/GenBank/DDBJ whole genome shotgun (WGS) entry which is preliminary data.</text>
</comment>
<organism evidence="2 3">
    <name type="scientific">Corchorus olitorius</name>
    <dbReference type="NCBI Taxonomy" id="93759"/>
    <lineage>
        <taxon>Eukaryota</taxon>
        <taxon>Viridiplantae</taxon>
        <taxon>Streptophyta</taxon>
        <taxon>Embryophyta</taxon>
        <taxon>Tracheophyta</taxon>
        <taxon>Spermatophyta</taxon>
        <taxon>Magnoliopsida</taxon>
        <taxon>eudicotyledons</taxon>
        <taxon>Gunneridae</taxon>
        <taxon>Pentapetalae</taxon>
        <taxon>rosids</taxon>
        <taxon>malvids</taxon>
        <taxon>Malvales</taxon>
        <taxon>Malvaceae</taxon>
        <taxon>Grewioideae</taxon>
        <taxon>Apeibeae</taxon>
        <taxon>Corchorus</taxon>
    </lineage>
</organism>
<keyword evidence="3" id="KW-1185">Reference proteome</keyword>
<gene>
    <name evidence="2" type="ORF">COLO4_03402</name>
</gene>
<evidence type="ECO:0000313" key="2">
    <source>
        <dbReference type="EMBL" id="OMP12205.1"/>
    </source>
</evidence>
<evidence type="ECO:0000313" key="3">
    <source>
        <dbReference type="Proteomes" id="UP000187203"/>
    </source>
</evidence>
<accession>A0A1R3KYN8</accession>
<name>A0A1R3KYN8_9ROSI</name>
<dbReference type="PANTHER" id="PTHR31589">
    <property type="entry name" value="PROTEIN, PUTATIVE (DUF239)-RELATED-RELATED"/>
    <property type="match status" value="1"/>
</dbReference>
<dbReference type="PANTHER" id="PTHR31589:SF232">
    <property type="entry name" value="NEPROSIN DOMAIN-CONTAINING PROTEIN"/>
    <property type="match status" value="1"/>
</dbReference>